<dbReference type="Pfam" id="PF01266">
    <property type="entry name" value="DAO"/>
    <property type="match status" value="1"/>
</dbReference>
<dbReference type="RefSeq" id="WP_074644159.1">
    <property type="nucleotide sequence ID" value="NZ_FOFU01000006.1"/>
</dbReference>
<keyword evidence="1" id="KW-0560">Oxidoreductase</keyword>
<accession>A0A1H9H9A6</accession>
<dbReference type="AlphaFoldDB" id="A0A1H9H9A6"/>
<dbReference type="InterPro" id="IPR006076">
    <property type="entry name" value="FAD-dep_OxRdtase"/>
</dbReference>
<dbReference type="OrthoDB" id="9794226at2"/>
<dbReference type="Proteomes" id="UP000182360">
    <property type="component" value="Unassembled WGS sequence"/>
</dbReference>
<evidence type="ECO:0000259" key="2">
    <source>
        <dbReference type="Pfam" id="PF01266"/>
    </source>
</evidence>
<feature type="domain" description="FAD dependent oxidoreductase" evidence="2">
    <location>
        <begin position="6"/>
        <end position="359"/>
    </location>
</feature>
<dbReference type="GO" id="GO:0005737">
    <property type="term" value="C:cytoplasm"/>
    <property type="evidence" value="ECO:0007669"/>
    <property type="project" value="TreeGrafter"/>
</dbReference>
<evidence type="ECO:0000256" key="1">
    <source>
        <dbReference type="ARBA" id="ARBA00023002"/>
    </source>
</evidence>
<keyword evidence="4" id="KW-1185">Reference proteome</keyword>
<dbReference type="EMBL" id="FOFU01000006">
    <property type="protein sequence ID" value="SEQ58817.1"/>
    <property type="molecule type" value="Genomic_DNA"/>
</dbReference>
<gene>
    <name evidence="3" type="ORF">SAMN04487977_10696</name>
</gene>
<dbReference type="InterPro" id="IPR036188">
    <property type="entry name" value="FAD/NAD-bd_sf"/>
</dbReference>
<organism evidence="3 4">
    <name type="scientific">Treponema bryantii</name>
    <dbReference type="NCBI Taxonomy" id="163"/>
    <lineage>
        <taxon>Bacteria</taxon>
        <taxon>Pseudomonadati</taxon>
        <taxon>Spirochaetota</taxon>
        <taxon>Spirochaetia</taxon>
        <taxon>Spirochaetales</taxon>
        <taxon>Treponemataceae</taxon>
        <taxon>Treponema</taxon>
    </lineage>
</organism>
<dbReference type="SUPFAM" id="SSF51905">
    <property type="entry name" value="FAD/NAD(P)-binding domain"/>
    <property type="match status" value="1"/>
</dbReference>
<dbReference type="PANTHER" id="PTHR13847:SF287">
    <property type="entry name" value="FAD-DEPENDENT OXIDOREDUCTASE DOMAIN-CONTAINING PROTEIN 1"/>
    <property type="match status" value="1"/>
</dbReference>
<protein>
    <submittedName>
        <fullName evidence="3">Sarcosine oxidase subunit beta</fullName>
    </submittedName>
</protein>
<dbReference type="PANTHER" id="PTHR13847">
    <property type="entry name" value="SARCOSINE DEHYDROGENASE-RELATED"/>
    <property type="match status" value="1"/>
</dbReference>
<dbReference type="Gene3D" id="3.50.50.60">
    <property type="entry name" value="FAD/NAD(P)-binding domain"/>
    <property type="match status" value="1"/>
</dbReference>
<reference evidence="3 4" key="1">
    <citation type="submission" date="2016-10" db="EMBL/GenBank/DDBJ databases">
        <authorList>
            <person name="de Groot N.N."/>
        </authorList>
    </citation>
    <scope>NUCLEOTIDE SEQUENCE [LARGE SCALE GENOMIC DNA]</scope>
    <source>
        <strain evidence="3 4">B25</strain>
    </source>
</reference>
<name>A0A1H9H9A6_9SPIR</name>
<dbReference type="GO" id="GO:0016491">
    <property type="term" value="F:oxidoreductase activity"/>
    <property type="evidence" value="ECO:0007669"/>
    <property type="project" value="UniProtKB-KW"/>
</dbReference>
<sequence length="381" mass="40752">MMTKADVIVIGAGIVGNATAYYLAKKEKKVIVLEASDYIGNGGSSRNGGGVRQSGRNPKELPLMKWGVQNIWPTLSEELGVDTEYTQEGNLRLGKNDQHKAILQKLADGANACGVEVKMIDAAEVKKINPYLSDEVTCASWCPTDGHANPLTTTLGYYKKARELGADFITGAPVSRIVTRAGKITGVEAGEGDEKTFFEAETVVVAAGYESNAILETVGITIPMHKRAVTCLVTEAEPQMFRQMLGTAMADFYGHQTKHGSFVMGGTDGFDECPAHIDDSYPLVGSSMISATSRGILGYFPMLENAKIVRAWGGYVDFCVDGCATVSKVDEVPGLYVECSFTGHGFGIGPAAAYNIAELICTGSCPADISPLRYDRFKPAK</sequence>
<evidence type="ECO:0000313" key="3">
    <source>
        <dbReference type="EMBL" id="SEQ58817.1"/>
    </source>
</evidence>
<proteinExistence type="predicted"/>
<evidence type="ECO:0000313" key="4">
    <source>
        <dbReference type="Proteomes" id="UP000182360"/>
    </source>
</evidence>
<dbReference type="Gene3D" id="3.30.9.10">
    <property type="entry name" value="D-Amino Acid Oxidase, subunit A, domain 2"/>
    <property type="match status" value="1"/>
</dbReference>